<gene>
    <name evidence="1" type="ORF">OE88DRAFT_1631450</name>
</gene>
<organism evidence="1 2">
    <name type="scientific">Heliocybe sulcata</name>
    <dbReference type="NCBI Taxonomy" id="5364"/>
    <lineage>
        <taxon>Eukaryota</taxon>
        <taxon>Fungi</taxon>
        <taxon>Dikarya</taxon>
        <taxon>Basidiomycota</taxon>
        <taxon>Agaricomycotina</taxon>
        <taxon>Agaricomycetes</taxon>
        <taxon>Gloeophyllales</taxon>
        <taxon>Gloeophyllaceae</taxon>
        <taxon>Heliocybe</taxon>
    </lineage>
</organism>
<evidence type="ECO:0000313" key="1">
    <source>
        <dbReference type="EMBL" id="TFK50562.1"/>
    </source>
</evidence>
<name>A0A5C3N0J5_9AGAM</name>
<feature type="non-terminal residue" evidence="1">
    <location>
        <position position="341"/>
    </location>
</feature>
<accession>A0A5C3N0J5</accession>
<protein>
    <recommendedName>
        <fullName evidence="3">Helitron helicase-like domain-containing protein</fullName>
    </recommendedName>
</protein>
<evidence type="ECO:0008006" key="3">
    <source>
        <dbReference type="Google" id="ProtNLM"/>
    </source>
</evidence>
<dbReference type="EMBL" id="ML213513">
    <property type="protein sequence ID" value="TFK50562.1"/>
    <property type="molecule type" value="Genomic_DNA"/>
</dbReference>
<dbReference type="Proteomes" id="UP000305948">
    <property type="component" value="Unassembled WGS sequence"/>
</dbReference>
<dbReference type="OrthoDB" id="3259294at2759"/>
<keyword evidence="2" id="KW-1185">Reference proteome</keyword>
<sequence length="341" mass="39412">MVAYVTDYITKTPLKTYTIFQTIRDVFDRQTTMIGGTLRDQEKARKLLTQIVNSLSVKMEIGAPMAAAYLLGNPDHYTSHHFCTVYWKSYVNERSAEGYTAYTPIMDYIYRPKQFEHVCLYDWVRLSHKRILTNIKSKSSSSTEVTAVDLEPQKDTMDGEKIDHQELTFLPGHPQHGSHYVTLTQESSALVPNFIGGSLPRRDTGNREFYCVTMLTLFKPWKTGLDLKSEDDSWDDTFSCYHFTSRQKELLSFFNTKYECYDARDDYSRQRKAGISGIPTLHNKELLQHLGIDGDQEDELDYAEYAQHPEASQYDKLGNQTLKHLREMNEMESILKGAGWL</sequence>
<reference evidence="1 2" key="1">
    <citation type="journal article" date="2019" name="Nat. Ecol. Evol.">
        <title>Megaphylogeny resolves global patterns of mushroom evolution.</title>
        <authorList>
            <person name="Varga T."/>
            <person name="Krizsan K."/>
            <person name="Foldi C."/>
            <person name="Dima B."/>
            <person name="Sanchez-Garcia M."/>
            <person name="Sanchez-Ramirez S."/>
            <person name="Szollosi G.J."/>
            <person name="Szarkandi J.G."/>
            <person name="Papp V."/>
            <person name="Albert L."/>
            <person name="Andreopoulos W."/>
            <person name="Angelini C."/>
            <person name="Antonin V."/>
            <person name="Barry K.W."/>
            <person name="Bougher N.L."/>
            <person name="Buchanan P."/>
            <person name="Buyck B."/>
            <person name="Bense V."/>
            <person name="Catcheside P."/>
            <person name="Chovatia M."/>
            <person name="Cooper J."/>
            <person name="Damon W."/>
            <person name="Desjardin D."/>
            <person name="Finy P."/>
            <person name="Geml J."/>
            <person name="Haridas S."/>
            <person name="Hughes K."/>
            <person name="Justo A."/>
            <person name="Karasinski D."/>
            <person name="Kautmanova I."/>
            <person name="Kiss B."/>
            <person name="Kocsube S."/>
            <person name="Kotiranta H."/>
            <person name="LaButti K.M."/>
            <person name="Lechner B.E."/>
            <person name="Liimatainen K."/>
            <person name="Lipzen A."/>
            <person name="Lukacs Z."/>
            <person name="Mihaltcheva S."/>
            <person name="Morgado L.N."/>
            <person name="Niskanen T."/>
            <person name="Noordeloos M.E."/>
            <person name="Ohm R.A."/>
            <person name="Ortiz-Santana B."/>
            <person name="Ovrebo C."/>
            <person name="Racz N."/>
            <person name="Riley R."/>
            <person name="Savchenko A."/>
            <person name="Shiryaev A."/>
            <person name="Soop K."/>
            <person name="Spirin V."/>
            <person name="Szebenyi C."/>
            <person name="Tomsovsky M."/>
            <person name="Tulloss R.E."/>
            <person name="Uehling J."/>
            <person name="Grigoriev I.V."/>
            <person name="Vagvolgyi C."/>
            <person name="Papp T."/>
            <person name="Martin F.M."/>
            <person name="Miettinen O."/>
            <person name="Hibbett D.S."/>
            <person name="Nagy L.G."/>
        </authorList>
    </citation>
    <scope>NUCLEOTIDE SEQUENCE [LARGE SCALE GENOMIC DNA]</scope>
    <source>
        <strain evidence="1 2">OMC1185</strain>
    </source>
</reference>
<evidence type="ECO:0000313" key="2">
    <source>
        <dbReference type="Proteomes" id="UP000305948"/>
    </source>
</evidence>
<proteinExistence type="predicted"/>
<dbReference type="AlphaFoldDB" id="A0A5C3N0J5"/>
<dbReference type="STRING" id="5364.A0A5C3N0J5"/>